<evidence type="ECO:0000313" key="19">
    <source>
        <dbReference type="Ensembl" id="ENSHHUP00000036393.1"/>
    </source>
</evidence>
<feature type="domain" description="SLC12A transporter C-terminal" evidence="18">
    <location>
        <begin position="832"/>
        <end position="1059"/>
    </location>
</feature>
<keyword evidence="12" id="KW-0325">Glycoprotein</keyword>
<feature type="domain" description="Amino acid permease/ SLC12A" evidence="17">
    <location>
        <begin position="420"/>
        <end position="704"/>
    </location>
</feature>
<keyword evidence="13" id="KW-0868">Chloride</keyword>
<dbReference type="PRINTS" id="PR01081">
    <property type="entry name" value="KCLTRNSPORT"/>
</dbReference>
<evidence type="ECO:0000256" key="15">
    <source>
        <dbReference type="ARBA" id="ARBA00047825"/>
    </source>
</evidence>
<organism evidence="19 20">
    <name type="scientific">Hucho hucho</name>
    <name type="common">huchen</name>
    <dbReference type="NCBI Taxonomy" id="62062"/>
    <lineage>
        <taxon>Eukaryota</taxon>
        <taxon>Metazoa</taxon>
        <taxon>Chordata</taxon>
        <taxon>Craniata</taxon>
        <taxon>Vertebrata</taxon>
        <taxon>Euteleostomi</taxon>
        <taxon>Actinopterygii</taxon>
        <taxon>Neopterygii</taxon>
        <taxon>Teleostei</taxon>
        <taxon>Protacanthopterygii</taxon>
        <taxon>Salmoniformes</taxon>
        <taxon>Salmonidae</taxon>
        <taxon>Salmoninae</taxon>
        <taxon>Hucho</taxon>
    </lineage>
</organism>
<evidence type="ECO:0000259" key="18">
    <source>
        <dbReference type="Pfam" id="PF03522"/>
    </source>
</evidence>
<keyword evidence="10" id="KW-0406">Ion transport</keyword>
<comment type="subcellular location">
    <subcellularLocation>
        <location evidence="1">Cell membrane</location>
        <topology evidence="1">Multi-pass membrane protein</topology>
    </subcellularLocation>
</comment>
<evidence type="ECO:0000256" key="4">
    <source>
        <dbReference type="ARBA" id="ARBA00022538"/>
    </source>
</evidence>
<evidence type="ECO:0000313" key="20">
    <source>
        <dbReference type="Proteomes" id="UP000314982"/>
    </source>
</evidence>
<keyword evidence="6 16" id="KW-0812">Transmembrane</keyword>
<keyword evidence="5" id="KW-0597">Phosphoprotein</keyword>
<dbReference type="Gene3D" id="1.20.1740.10">
    <property type="entry name" value="Amino acid/polyamine transporter I"/>
    <property type="match status" value="1"/>
</dbReference>
<feature type="transmembrane region" description="Helical" evidence="16">
    <location>
        <begin position="565"/>
        <end position="583"/>
    </location>
</feature>
<dbReference type="GO" id="GO:1990573">
    <property type="term" value="P:potassium ion import across plasma membrane"/>
    <property type="evidence" value="ECO:0007669"/>
    <property type="project" value="TreeGrafter"/>
</dbReference>
<dbReference type="Proteomes" id="UP000314982">
    <property type="component" value="Unassembled WGS sequence"/>
</dbReference>
<keyword evidence="11 16" id="KW-0472">Membrane</keyword>
<evidence type="ECO:0000256" key="2">
    <source>
        <dbReference type="ARBA" id="ARBA00022448"/>
    </source>
</evidence>
<dbReference type="GO" id="GO:0055064">
    <property type="term" value="P:chloride ion homeostasis"/>
    <property type="evidence" value="ECO:0007669"/>
    <property type="project" value="TreeGrafter"/>
</dbReference>
<dbReference type="GO" id="GO:0055075">
    <property type="term" value="P:potassium ion homeostasis"/>
    <property type="evidence" value="ECO:0007669"/>
    <property type="project" value="TreeGrafter"/>
</dbReference>
<evidence type="ECO:0000256" key="8">
    <source>
        <dbReference type="ARBA" id="ARBA00022958"/>
    </source>
</evidence>
<feature type="transmembrane region" description="Helical" evidence="16">
    <location>
        <begin position="260"/>
        <end position="279"/>
    </location>
</feature>
<evidence type="ECO:0000256" key="6">
    <source>
        <dbReference type="ARBA" id="ARBA00022692"/>
    </source>
</evidence>
<feature type="transmembrane region" description="Helical" evidence="16">
    <location>
        <begin position="465"/>
        <end position="491"/>
    </location>
</feature>
<dbReference type="GO" id="GO:0005886">
    <property type="term" value="C:plasma membrane"/>
    <property type="evidence" value="ECO:0007669"/>
    <property type="project" value="UniProtKB-SubCell"/>
</dbReference>
<comment type="catalytic activity">
    <reaction evidence="15">
        <text>K(+)(in) + chloride(in) = K(+)(out) + chloride(out)</text>
        <dbReference type="Rhea" id="RHEA:72427"/>
        <dbReference type="ChEBI" id="CHEBI:17996"/>
        <dbReference type="ChEBI" id="CHEBI:29103"/>
    </reaction>
</comment>
<dbReference type="Pfam" id="PF00324">
    <property type="entry name" value="AA_permease"/>
    <property type="match status" value="2"/>
</dbReference>
<dbReference type="InterPro" id="IPR004841">
    <property type="entry name" value="AA-permease/SLC12A_dom"/>
</dbReference>
<comment type="similarity">
    <text evidence="14">Belongs to the SLC12A transporter family. K/Cl co-transporter subfamily.</text>
</comment>
<dbReference type="GO" id="GO:0007268">
    <property type="term" value="P:chemical synaptic transmission"/>
    <property type="evidence" value="ECO:0007669"/>
    <property type="project" value="TreeGrafter"/>
</dbReference>
<keyword evidence="9 16" id="KW-1133">Transmembrane helix</keyword>
<keyword evidence="3" id="KW-1003">Cell membrane</keyword>
<feature type="domain" description="Amino acid permease/ SLC12A" evidence="17">
    <location>
        <begin position="133"/>
        <end position="305"/>
    </location>
</feature>
<keyword evidence="4" id="KW-0633">Potassium transport</keyword>
<reference evidence="19" key="3">
    <citation type="submission" date="2025-09" db="UniProtKB">
        <authorList>
            <consortium name="Ensembl"/>
        </authorList>
    </citation>
    <scope>IDENTIFICATION</scope>
</reference>
<dbReference type="Ensembl" id="ENSHHUT00000037846.1">
    <property type="protein sequence ID" value="ENSHHUP00000036393.1"/>
    <property type="gene ID" value="ENSHHUG00000020879.1"/>
</dbReference>
<evidence type="ECO:0000256" key="10">
    <source>
        <dbReference type="ARBA" id="ARBA00023065"/>
    </source>
</evidence>
<dbReference type="PANTHER" id="PTHR11827:SF47">
    <property type="entry name" value="SOLUTE CARRIER FAMILY 12 MEMBER 7"/>
    <property type="match status" value="1"/>
</dbReference>
<dbReference type="GO" id="GO:0015379">
    <property type="term" value="F:potassium:chloride symporter activity"/>
    <property type="evidence" value="ECO:0007669"/>
    <property type="project" value="InterPro"/>
</dbReference>
<dbReference type="FunFam" id="1.20.1740.10:FF:000049">
    <property type="entry name" value="Solute carrier family 12 (potassium/chloride transporter), member 4"/>
    <property type="match status" value="1"/>
</dbReference>
<dbReference type="Pfam" id="PF03522">
    <property type="entry name" value="SLC12"/>
    <property type="match status" value="1"/>
</dbReference>
<evidence type="ECO:0000256" key="14">
    <source>
        <dbReference type="ARBA" id="ARBA00046331"/>
    </source>
</evidence>
<evidence type="ECO:0000256" key="9">
    <source>
        <dbReference type="ARBA" id="ARBA00022989"/>
    </source>
</evidence>
<dbReference type="InterPro" id="IPR000076">
    <property type="entry name" value="KCL_cotranspt"/>
</dbReference>
<evidence type="ECO:0000256" key="7">
    <source>
        <dbReference type="ARBA" id="ARBA00022847"/>
    </source>
</evidence>
<dbReference type="InterPro" id="IPR004842">
    <property type="entry name" value="SLC12A_fam"/>
</dbReference>
<keyword evidence="20" id="KW-1185">Reference proteome</keyword>
<feature type="transmembrane region" description="Helical" evidence="16">
    <location>
        <begin position="163"/>
        <end position="189"/>
    </location>
</feature>
<evidence type="ECO:0000256" key="12">
    <source>
        <dbReference type="ARBA" id="ARBA00023180"/>
    </source>
</evidence>
<evidence type="ECO:0000259" key="17">
    <source>
        <dbReference type="Pfam" id="PF00324"/>
    </source>
</evidence>
<dbReference type="GO" id="GO:0045202">
    <property type="term" value="C:synapse"/>
    <property type="evidence" value="ECO:0007669"/>
    <property type="project" value="GOC"/>
</dbReference>
<proteinExistence type="inferred from homology"/>
<accession>A0A4W5MEX7</accession>
<feature type="transmembrane region" description="Helical" evidence="16">
    <location>
        <begin position="285"/>
        <end position="304"/>
    </location>
</feature>
<feature type="transmembrane region" description="Helical" evidence="16">
    <location>
        <begin position="623"/>
        <end position="647"/>
    </location>
</feature>
<keyword evidence="2" id="KW-0813">Transport</keyword>
<reference evidence="19" key="2">
    <citation type="submission" date="2025-08" db="UniProtKB">
        <authorList>
            <consortium name="Ensembl"/>
        </authorList>
    </citation>
    <scope>IDENTIFICATION</scope>
</reference>
<feature type="transmembrane region" description="Helical" evidence="16">
    <location>
        <begin position="420"/>
        <end position="445"/>
    </location>
</feature>
<name>A0A4W5MEX7_9TELE</name>
<sequence length="1059" mass="117581">NGRHFTLGTPGSPKPSPRELLPEKLRYLYFYSKVCFILRYHVFYCLPGDNTPRESSPFINNTDHDRGNYYDGKNMALFEEEIESNPMVSSLLNKLANYTNLTQGVTEHEEYENEEGVTKITVKSPQMGTFIGVYLPCMQNILGVILFLRLTWIVGTAGIMESFAIVVMCCTCTMLTAISMSAIATNGVVPAGGSYYMISRSLGPEFGGAVGLCFYLGTTFAGSMYILGTIEILLMYIVPNTAVFVAEKKEDEAEAMLNNMRVYGTCCLALMALVVFVGVKYVNKLALVFLACVVLSIMAIYAGVIKTVIEPPNFPICLLGNRSLQNHNFEKCMKTEVIKNVTYTTKLWKLFCGSPHLNATCDEYFTLNNVTEIQGIPGLLSGVIKDNMWGDYGPSGMLVEKKNQSSVPVQDNSRDIYKPYIFNDISTFFTLLVGIYFPSVTGIMAGSNRSGDLRDAQRSIPIGTILAIATTSFIYMTCVVLFGACIEGVVLRDKFGGSVKKNLVIGTLAWPSPWVIVIGSFFSCCGAGLQSLTGAPRLLQAIARDGIVPFLQVFGHGKANGEPTWALLMTAGICEIGILIASVDAVAPILSMFFLMCYLFVNLACAVQTLLRTPNWRPRFKFYHWTLSFLGMSLCLSLMFISSWYYALVAMSIAGCIYKYIEYRGAEKEWGDGIRGLSLNAARYALIRLEEVPTHTKNWRPQLLVLLKLDSDMGVKHPRLLSFTTQLKAGKGLTIVSSVLEGTYMTLGAEAKSAEQSAMHAERTKGFCHVVVSSNLRDGFSHLIQSAGLGGMKHNAVLMAWPGGWKQAEDSYPWKNFIETVRETTSAHQALLVAKNIDKFPCNQDRLGEGTIDVWWIVHDGGLLMLLPFLLRQHKVWRKCKMRIFTVAQMDDNSIQMKKDLQMFLYHLRLNAVVEVVEMHPAWVCSDTSVIPQAQLITKLGTKSHANLSDTATATPDHQVHMTWTKDKLIAERNRKRGEPNMVSPLESNVRRMHTAVKLNEVVVNKSQGAQLVLLNMPGPPKNKGGDENYMEFLEVLMDGLDRVLLVRGGGREVITIYS</sequence>
<keyword evidence="7" id="KW-0769">Symport</keyword>
<dbReference type="GeneTree" id="ENSGT00940000157657"/>
<reference evidence="20" key="1">
    <citation type="submission" date="2018-06" db="EMBL/GenBank/DDBJ databases">
        <title>Genome assembly of Danube salmon.</title>
        <authorList>
            <person name="Macqueen D.J."/>
            <person name="Gundappa M.K."/>
        </authorList>
    </citation>
    <scope>NUCLEOTIDE SEQUENCE [LARGE SCALE GENOMIC DNA]</scope>
</reference>
<evidence type="ECO:0000256" key="3">
    <source>
        <dbReference type="ARBA" id="ARBA00022475"/>
    </source>
</evidence>
<evidence type="ECO:0000256" key="5">
    <source>
        <dbReference type="ARBA" id="ARBA00022553"/>
    </source>
</evidence>
<evidence type="ECO:0000256" key="11">
    <source>
        <dbReference type="ARBA" id="ARBA00023136"/>
    </source>
</evidence>
<evidence type="ECO:0000256" key="13">
    <source>
        <dbReference type="ARBA" id="ARBA00023214"/>
    </source>
</evidence>
<dbReference type="NCBIfam" id="TIGR00930">
    <property type="entry name" value="2a30"/>
    <property type="match status" value="1"/>
</dbReference>
<dbReference type="PANTHER" id="PTHR11827">
    <property type="entry name" value="SOLUTE CARRIER FAMILY 12, CATION COTRANSPORTERS"/>
    <property type="match status" value="1"/>
</dbReference>
<dbReference type="AlphaFoldDB" id="A0A4W5MEX7"/>
<keyword evidence="8" id="KW-0630">Potassium</keyword>
<feature type="transmembrane region" description="Helical" evidence="16">
    <location>
        <begin position="589"/>
        <end position="611"/>
    </location>
</feature>
<evidence type="ECO:0000256" key="16">
    <source>
        <dbReference type="SAM" id="Phobius"/>
    </source>
</evidence>
<feature type="transmembrane region" description="Helical" evidence="16">
    <location>
        <begin position="131"/>
        <end position="151"/>
    </location>
</feature>
<dbReference type="InterPro" id="IPR018491">
    <property type="entry name" value="SLC12_C"/>
</dbReference>
<feature type="transmembrane region" description="Helical" evidence="16">
    <location>
        <begin position="209"/>
        <end position="239"/>
    </location>
</feature>
<protein>
    <submittedName>
        <fullName evidence="19">Solute carrier family 12 member 7a</fullName>
    </submittedName>
</protein>
<dbReference type="GO" id="GO:0006884">
    <property type="term" value="P:cell volume homeostasis"/>
    <property type="evidence" value="ECO:0007669"/>
    <property type="project" value="TreeGrafter"/>
</dbReference>
<dbReference type="FunFam" id="1.20.1740.10:FF:000040">
    <property type="entry name" value="Solute carrier family 12 member 6"/>
    <property type="match status" value="1"/>
</dbReference>
<evidence type="ECO:0000256" key="1">
    <source>
        <dbReference type="ARBA" id="ARBA00004651"/>
    </source>
</evidence>